<dbReference type="PROSITE" id="PS50088">
    <property type="entry name" value="ANK_REPEAT"/>
    <property type="match status" value="1"/>
</dbReference>
<keyword evidence="4" id="KW-1133">Transmembrane helix</keyword>
<organism evidence="5">
    <name type="scientific">Amphimedon queenslandica</name>
    <name type="common">Sponge</name>
    <dbReference type="NCBI Taxonomy" id="400682"/>
    <lineage>
        <taxon>Eukaryota</taxon>
        <taxon>Metazoa</taxon>
        <taxon>Porifera</taxon>
        <taxon>Demospongiae</taxon>
        <taxon>Heteroscleromorpha</taxon>
        <taxon>Haplosclerida</taxon>
        <taxon>Niphatidae</taxon>
        <taxon>Amphimedon</taxon>
    </lineage>
</organism>
<dbReference type="Gene3D" id="1.25.40.20">
    <property type="entry name" value="Ankyrin repeat-containing domain"/>
    <property type="match status" value="1"/>
</dbReference>
<evidence type="ECO:0000256" key="1">
    <source>
        <dbReference type="ARBA" id="ARBA00022737"/>
    </source>
</evidence>
<feature type="repeat" description="ANK" evidence="3">
    <location>
        <begin position="102"/>
        <end position="124"/>
    </location>
</feature>
<dbReference type="InterPro" id="IPR002110">
    <property type="entry name" value="Ankyrin_rpt"/>
</dbReference>
<dbReference type="AlphaFoldDB" id="A0A1X7T1U2"/>
<feature type="transmembrane region" description="Helical" evidence="4">
    <location>
        <begin position="159"/>
        <end position="179"/>
    </location>
</feature>
<dbReference type="PANTHER" id="PTHR24198">
    <property type="entry name" value="ANKYRIN REPEAT AND PROTEIN KINASE DOMAIN-CONTAINING PROTEIN"/>
    <property type="match status" value="1"/>
</dbReference>
<dbReference type="InterPro" id="IPR036770">
    <property type="entry name" value="Ankyrin_rpt-contain_sf"/>
</dbReference>
<dbReference type="SUPFAM" id="SSF48403">
    <property type="entry name" value="Ankyrin repeat"/>
    <property type="match status" value="1"/>
</dbReference>
<dbReference type="EnsemblMetazoa" id="Aqu2.1.08389_001">
    <property type="protein sequence ID" value="Aqu2.1.08389_001"/>
    <property type="gene ID" value="Aqu2.1.08389"/>
</dbReference>
<keyword evidence="4" id="KW-0812">Transmembrane</keyword>
<proteinExistence type="predicted"/>
<keyword evidence="1" id="KW-0677">Repeat</keyword>
<dbReference type="SMART" id="SM00248">
    <property type="entry name" value="ANK"/>
    <property type="match status" value="3"/>
</dbReference>
<reference evidence="5" key="1">
    <citation type="submission" date="2017-05" db="UniProtKB">
        <authorList>
            <consortium name="EnsemblMetazoa"/>
        </authorList>
    </citation>
    <scope>IDENTIFICATION</scope>
</reference>
<evidence type="ECO:0000256" key="2">
    <source>
        <dbReference type="ARBA" id="ARBA00023043"/>
    </source>
</evidence>
<name>A0A1X7T1U2_AMPQE</name>
<dbReference type="InParanoid" id="A0A1X7T1U2"/>
<dbReference type="PANTHER" id="PTHR24198:SF165">
    <property type="entry name" value="ANKYRIN REPEAT-CONTAINING PROTEIN-RELATED"/>
    <property type="match status" value="1"/>
</dbReference>
<sequence>MATHVYIMIIQNINFIKRNERVEMFLSLLMKASTCSNFDINSNTNSGSTSTLSYITLQYNLTTNDIDTYGCSPLVYCQAGSINSIKYLINNHNSDPNITGNDGMTCLHISCHNGHIDVTQYLIEVQHCDINKTDKVGHTLVHHAAWSGNFDLVQYLLQLIRMATLFYIMPLCLLTYHLLWN</sequence>
<evidence type="ECO:0000256" key="4">
    <source>
        <dbReference type="SAM" id="Phobius"/>
    </source>
</evidence>
<dbReference type="STRING" id="400682.A0A1X7T1U2"/>
<keyword evidence="4" id="KW-0472">Membrane</keyword>
<dbReference type="PROSITE" id="PS50297">
    <property type="entry name" value="ANK_REP_REGION"/>
    <property type="match status" value="1"/>
</dbReference>
<protein>
    <submittedName>
        <fullName evidence="5">Uncharacterized protein</fullName>
    </submittedName>
</protein>
<accession>A0A1X7T1U2</accession>
<keyword evidence="2 3" id="KW-0040">ANK repeat</keyword>
<dbReference type="Pfam" id="PF12796">
    <property type="entry name" value="Ank_2"/>
    <property type="match status" value="1"/>
</dbReference>
<evidence type="ECO:0000313" key="5">
    <source>
        <dbReference type="EnsemblMetazoa" id="Aqu2.1.08389_001"/>
    </source>
</evidence>
<evidence type="ECO:0000256" key="3">
    <source>
        <dbReference type="PROSITE-ProRule" id="PRU00023"/>
    </source>
</evidence>